<dbReference type="GO" id="GO:0000287">
    <property type="term" value="F:magnesium ion binding"/>
    <property type="evidence" value="ECO:0007669"/>
    <property type="project" value="TreeGrafter"/>
</dbReference>
<accession>A0A662Z495</accession>
<dbReference type="AlphaFoldDB" id="A0A662Z495"/>
<protein>
    <recommendedName>
        <fullName evidence="3">Cof subfamily of IIB subfamily of haloacid dehalogenase superfamily/HAD-superfamily hydrolase, subfamily IIB</fullName>
    </recommendedName>
</protein>
<dbReference type="Pfam" id="PF08282">
    <property type="entry name" value="Hydrolase_3"/>
    <property type="match status" value="1"/>
</dbReference>
<dbReference type="SUPFAM" id="SSF56784">
    <property type="entry name" value="HAD-like"/>
    <property type="match status" value="1"/>
</dbReference>
<evidence type="ECO:0008006" key="3">
    <source>
        <dbReference type="Google" id="ProtNLM"/>
    </source>
</evidence>
<evidence type="ECO:0000313" key="2">
    <source>
        <dbReference type="Proteomes" id="UP000243605"/>
    </source>
</evidence>
<dbReference type="InterPro" id="IPR036412">
    <property type="entry name" value="HAD-like_sf"/>
</dbReference>
<dbReference type="OrthoDB" id="9806027at2"/>
<organism evidence="1 2">
    <name type="scientific">Aliicoccus persicus</name>
    <dbReference type="NCBI Taxonomy" id="930138"/>
    <lineage>
        <taxon>Bacteria</taxon>
        <taxon>Bacillati</taxon>
        <taxon>Bacillota</taxon>
        <taxon>Bacilli</taxon>
        <taxon>Bacillales</taxon>
        <taxon>Staphylococcaceae</taxon>
        <taxon>Aliicoccus</taxon>
    </lineage>
</organism>
<reference evidence="1 2" key="1">
    <citation type="submission" date="2016-10" db="EMBL/GenBank/DDBJ databases">
        <authorList>
            <person name="Varghese N."/>
            <person name="Submissions S."/>
        </authorList>
    </citation>
    <scope>NUCLEOTIDE SEQUENCE [LARGE SCALE GENOMIC DNA]</scope>
    <source>
        <strain evidence="1 2">IBRC-M10081</strain>
    </source>
</reference>
<dbReference type="PROSITE" id="PS01229">
    <property type="entry name" value="COF_2"/>
    <property type="match status" value="1"/>
</dbReference>
<sequence length="283" mass="31400">MVKLIAIDMDGTLLTPNHTISERNVTAIKKAQEAGIKVVIATGRAYHDAREIVESTGLTLPFICLNGALYINDKKEVIYKMNMTSEQVEHVSDELDNESLHYNVYTDKTVYTNSIEKEIEQYQQFIDVMGGDINAEERVMLRVEKGYLVEVEDFDEVYDREDEVVLKYLAKSSNRANLHRAQHQLNEVEGLYATSSGPGNIEVTVKSAQKGKALEAMCEELGISMEDCMAIGDNYNDLSMLKRAGTSVVMGNASGDIKSYADIIVGSNIEDGVAEAIEGILER</sequence>
<dbReference type="RefSeq" id="WP_091475291.1">
    <property type="nucleotide sequence ID" value="NZ_FOIT01000004.1"/>
</dbReference>
<dbReference type="EMBL" id="FOIT01000004">
    <property type="protein sequence ID" value="SEW06978.1"/>
    <property type="molecule type" value="Genomic_DNA"/>
</dbReference>
<dbReference type="CDD" id="cd07516">
    <property type="entry name" value="HAD_Pase"/>
    <property type="match status" value="1"/>
</dbReference>
<dbReference type="GO" id="GO:0005829">
    <property type="term" value="C:cytosol"/>
    <property type="evidence" value="ECO:0007669"/>
    <property type="project" value="TreeGrafter"/>
</dbReference>
<dbReference type="PROSITE" id="PS01228">
    <property type="entry name" value="COF_1"/>
    <property type="match status" value="1"/>
</dbReference>
<dbReference type="PANTHER" id="PTHR10000">
    <property type="entry name" value="PHOSPHOSERINE PHOSPHATASE"/>
    <property type="match status" value="1"/>
</dbReference>
<dbReference type="NCBIfam" id="TIGR01484">
    <property type="entry name" value="HAD-SF-IIB"/>
    <property type="match status" value="1"/>
</dbReference>
<proteinExistence type="predicted"/>
<dbReference type="InterPro" id="IPR006379">
    <property type="entry name" value="HAD-SF_hydro_IIB"/>
</dbReference>
<name>A0A662Z495_9STAP</name>
<gene>
    <name evidence="1" type="ORF">SAMN05192557_1466</name>
</gene>
<dbReference type="SFLD" id="SFLDG01144">
    <property type="entry name" value="C2.B.4:_PGP_Like"/>
    <property type="match status" value="1"/>
</dbReference>
<dbReference type="NCBIfam" id="TIGR00099">
    <property type="entry name" value="Cof-subfamily"/>
    <property type="match status" value="1"/>
</dbReference>
<dbReference type="InterPro" id="IPR000150">
    <property type="entry name" value="Cof"/>
</dbReference>
<dbReference type="InterPro" id="IPR023214">
    <property type="entry name" value="HAD_sf"/>
</dbReference>
<keyword evidence="2" id="KW-1185">Reference proteome</keyword>
<dbReference type="Proteomes" id="UP000243605">
    <property type="component" value="Unassembled WGS sequence"/>
</dbReference>
<dbReference type="SFLD" id="SFLDG01140">
    <property type="entry name" value="C2.B:_Phosphomannomutase_and_P"/>
    <property type="match status" value="1"/>
</dbReference>
<dbReference type="PANTHER" id="PTHR10000:SF55">
    <property type="entry name" value="5-AMINO-6-(5-PHOSPHO-D-RIBITYLAMINO)URACIL PHOSPHATASE YCSE"/>
    <property type="match status" value="1"/>
</dbReference>
<dbReference type="Gene3D" id="3.40.50.1000">
    <property type="entry name" value="HAD superfamily/HAD-like"/>
    <property type="match status" value="1"/>
</dbReference>
<dbReference type="Gene3D" id="3.30.1240.10">
    <property type="match status" value="1"/>
</dbReference>
<dbReference type="GO" id="GO:0016791">
    <property type="term" value="F:phosphatase activity"/>
    <property type="evidence" value="ECO:0007669"/>
    <property type="project" value="TreeGrafter"/>
</dbReference>
<dbReference type="SFLD" id="SFLDS00003">
    <property type="entry name" value="Haloacid_Dehalogenase"/>
    <property type="match status" value="1"/>
</dbReference>
<evidence type="ECO:0000313" key="1">
    <source>
        <dbReference type="EMBL" id="SEW06978.1"/>
    </source>
</evidence>